<proteinExistence type="inferred from homology"/>
<evidence type="ECO:0000256" key="1">
    <source>
        <dbReference type="ARBA" id="ARBA00008779"/>
    </source>
</evidence>
<sequence>MNPNVLFVTVDSLRADYVSCIADSPVDTPGIDAVAEDGTTYTNAYAQGPFTTFSMPSLFTGRYPSALTYTSFAGDVVGVYLTEGTMLAEAVSDKGYRTAGFHSNPLLSNLFEFDRGFDTFDADLPFSGLSLPGSFKLLTNKLRRLLRTHAYIPAETITDRAIEWTDEQDSEDPLFLWTHYMDVHGPYQRKDGFVYYNKFRGERLWQKAVHSPEDITDKEHRELLETYREEVAYTDSEIGRLVETVTETTDRPTLVIITADHGDGFDEHGYYSHPHRTEDVLLNVPLVIDDPTGTLEDGVVTEPTELISVAPTVLDIVGADTPSSFEGTSLVARDESDPIAIGEAELTPDYRAAFVSSEYKYVLDKVADKERLYARTEADLEGKLVTNEADEQLERFRDIAATHRNRDAVSDQAQTSTDIKDDEVRDRLKKLGYME</sequence>
<protein>
    <recommendedName>
        <fullName evidence="2">Sulfatase N-terminal domain-containing protein</fullName>
    </recommendedName>
</protein>
<name>A0A498KTK8_9EURY</name>
<accession>A0A498KTK8</accession>
<dbReference type="Gene3D" id="3.40.720.10">
    <property type="entry name" value="Alkaline Phosphatase, subunit A"/>
    <property type="match status" value="1"/>
</dbReference>
<gene>
    <name evidence="3" type="ORF">EAF64_16860</name>
</gene>
<dbReference type="InterPro" id="IPR000917">
    <property type="entry name" value="Sulfatase_N"/>
</dbReference>
<dbReference type="PANTHER" id="PTHR42693">
    <property type="entry name" value="ARYLSULFATASE FAMILY MEMBER"/>
    <property type="match status" value="1"/>
</dbReference>
<dbReference type="SUPFAM" id="SSF53649">
    <property type="entry name" value="Alkaline phosphatase-like"/>
    <property type="match status" value="1"/>
</dbReference>
<comment type="similarity">
    <text evidence="1">Belongs to the sulfatase family.</text>
</comment>
<evidence type="ECO:0000313" key="3">
    <source>
        <dbReference type="EMBL" id="RXK47445.1"/>
    </source>
</evidence>
<organism evidence="3 4">
    <name type="scientific">Halorientalis pallida</name>
    <dbReference type="NCBI Taxonomy" id="2479928"/>
    <lineage>
        <taxon>Archaea</taxon>
        <taxon>Methanobacteriati</taxon>
        <taxon>Methanobacteriota</taxon>
        <taxon>Stenosarchaea group</taxon>
        <taxon>Halobacteria</taxon>
        <taxon>Halobacteriales</taxon>
        <taxon>Haloarculaceae</taxon>
        <taxon>Halorientalis</taxon>
    </lineage>
</organism>
<dbReference type="InterPro" id="IPR050738">
    <property type="entry name" value="Sulfatase"/>
</dbReference>
<dbReference type="GO" id="GO:0004065">
    <property type="term" value="F:arylsulfatase activity"/>
    <property type="evidence" value="ECO:0007669"/>
    <property type="project" value="TreeGrafter"/>
</dbReference>
<dbReference type="AlphaFoldDB" id="A0A498KTK8"/>
<dbReference type="RefSeq" id="WP_129070148.1">
    <property type="nucleotide sequence ID" value="NZ_RDFA01000006.1"/>
</dbReference>
<reference evidence="3 4" key="1">
    <citation type="submission" date="2019-01" db="EMBL/GenBank/DDBJ databases">
        <title>Halorientalis sp. F13-25 a new haloarchaeum isolated from hypersaline water.</title>
        <authorList>
            <person name="Ana D.-V."/>
            <person name="Cristina S.-P."/>
            <person name="Antonio V."/>
        </authorList>
    </citation>
    <scope>NUCLEOTIDE SEQUENCE [LARGE SCALE GENOMIC DNA]</scope>
    <source>
        <strain evidence="3 4">F13-25</strain>
    </source>
</reference>
<evidence type="ECO:0000313" key="4">
    <source>
        <dbReference type="Proteomes" id="UP000289691"/>
    </source>
</evidence>
<dbReference type="Proteomes" id="UP000289691">
    <property type="component" value="Unassembled WGS sequence"/>
</dbReference>
<dbReference type="OrthoDB" id="3164at2157"/>
<dbReference type="CDD" id="cd16148">
    <property type="entry name" value="sulfatase_like"/>
    <property type="match status" value="1"/>
</dbReference>
<evidence type="ECO:0000259" key="2">
    <source>
        <dbReference type="Pfam" id="PF00884"/>
    </source>
</evidence>
<dbReference type="PANTHER" id="PTHR42693:SF33">
    <property type="entry name" value="ARYLSULFATASE"/>
    <property type="match status" value="1"/>
</dbReference>
<dbReference type="InterPro" id="IPR017850">
    <property type="entry name" value="Alkaline_phosphatase_core_sf"/>
</dbReference>
<dbReference type="EMBL" id="RDFA01000006">
    <property type="protein sequence ID" value="RXK47445.1"/>
    <property type="molecule type" value="Genomic_DNA"/>
</dbReference>
<dbReference type="Pfam" id="PF00884">
    <property type="entry name" value="Sulfatase"/>
    <property type="match status" value="1"/>
</dbReference>
<comment type="caution">
    <text evidence="3">The sequence shown here is derived from an EMBL/GenBank/DDBJ whole genome shotgun (WGS) entry which is preliminary data.</text>
</comment>
<feature type="domain" description="Sulfatase N-terminal" evidence="2">
    <location>
        <begin position="3"/>
        <end position="318"/>
    </location>
</feature>
<keyword evidence="4" id="KW-1185">Reference proteome</keyword>